<dbReference type="OrthoDB" id="16824at2759"/>
<dbReference type="GO" id="GO:0005737">
    <property type="term" value="C:cytoplasm"/>
    <property type="evidence" value="ECO:0007669"/>
    <property type="project" value="TreeGrafter"/>
</dbReference>
<dbReference type="OMA" id="WGEYLFD"/>
<dbReference type="PANTHER" id="PTHR28075">
    <property type="entry name" value="CHROMOSOME 16, WHOLE GENOME SHOTGUN SEQUENCE"/>
    <property type="match status" value="1"/>
</dbReference>
<dbReference type="RefSeq" id="XP_003678003.1">
    <property type="nucleotide sequence ID" value="XM_003677955.1"/>
</dbReference>
<dbReference type="PANTHER" id="PTHR28075:SF1">
    <property type="entry name" value="DUF1748-DOMAIN-CONTAINING PROTEIN"/>
    <property type="match status" value="1"/>
</dbReference>
<dbReference type="InterPro" id="IPR013726">
    <property type="entry name" value="Mitofissin"/>
</dbReference>
<dbReference type="GeneID" id="96905333"/>
<gene>
    <name evidence="1" type="primary">NCAS0H03460</name>
    <name evidence="1" type="ordered locus">NCAS_0H03460</name>
</gene>
<proteinExistence type="predicted"/>
<dbReference type="eggNOG" id="ENOG502SA6M">
    <property type="taxonomic scope" value="Eukaryota"/>
</dbReference>
<reference key="2">
    <citation type="submission" date="2011-08" db="EMBL/GenBank/DDBJ databases">
        <title>Genome sequence of Naumovozyma castellii.</title>
        <authorList>
            <person name="Gordon J.L."/>
            <person name="Armisen D."/>
            <person name="Proux-Wera E."/>
            <person name="OhEigeartaigh S.S."/>
            <person name="Byrne K.P."/>
            <person name="Wolfe K.H."/>
        </authorList>
    </citation>
    <scope>NUCLEOTIDE SEQUENCE</scope>
    <source>
        <strain>Type strain:CBS 4309</strain>
    </source>
</reference>
<dbReference type="Proteomes" id="UP000001640">
    <property type="component" value="Chromosome 8"/>
</dbReference>
<dbReference type="Pfam" id="PF08520">
    <property type="entry name" value="Mitofissin"/>
    <property type="match status" value="1"/>
</dbReference>
<dbReference type="FunCoup" id="G0VJH7">
    <property type="interactions" value="2"/>
</dbReference>
<keyword evidence="2" id="KW-1185">Reference proteome</keyword>
<reference evidence="1 2" key="1">
    <citation type="journal article" date="2011" name="Proc. Natl. Acad. Sci. U.S.A.">
        <title>Evolutionary erosion of yeast sex chromosomes by mating-type switching accidents.</title>
        <authorList>
            <person name="Gordon J.L."/>
            <person name="Armisen D."/>
            <person name="Proux-Wera E."/>
            <person name="Oheigeartaigh S.S."/>
            <person name="Byrne K.P."/>
            <person name="Wolfe K.H."/>
        </authorList>
    </citation>
    <scope>NUCLEOTIDE SEQUENCE [LARGE SCALE GENOMIC DNA]</scope>
    <source>
        <strain evidence="2">ATCC 76901 / BCRC 22586 / CBS 4309 / NBRC 1992 / NRRL Y-12630</strain>
    </source>
</reference>
<evidence type="ECO:0000313" key="2">
    <source>
        <dbReference type="Proteomes" id="UP000001640"/>
    </source>
</evidence>
<dbReference type="KEGG" id="ncs:NCAS_0H03460"/>
<name>G0VJH7_NAUCA</name>
<dbReference type="InParanoid" id="G0VJH7"/>
<protein>
    <recommendedName>
        <fullName evidence="3">DUF1748-domain-containing protein</fullName>
    </recommendedName>
</protein>
<evidence type="ECO:0000313" key="1">
    <source>
        <dbReference type="EMBL" id="CCC71656.1"/>
    </source>
</evidence>
<organism evidence="1 2">
    <name type="scientific">Naumovozyma castellii</name>
    <name type="common">Yeast</name>
    <name type="synonym">Saccharomyces castellii</name>
    <dbReference type="NCBI Taxonomy" id="27288"/>
    <lineage>
        <taxon>Eukaryota</taxon>
        <taxon>Fungi</taxon>
        <taxon>Dikarya</taxon>
        <taxon>Ascomycota</taxon>
        <taxon>Saccharomycotina</taxon>
        <taxon>Saccharomycetes</taxon>
        <taxon>Saccharomycetales</taxon>
        <taxon>Saccharomycetaceae</taxon>
        <taxon>Naumovozyma</taxon>
    </lineage>
</organism>
<dbReference type="AlphaFoldDB" id="G0VJH7"/>
<dbReference type="EMBL" id="HE576759">
    <property type="protein sequence ID" value="CCC71656.1"/>
    <property type="molecule type" value="Genomic_DNA"/>
</dbReference>
<dbReference type="HOGENOM" id="CLU_151392_0_1_1"/>
<sequence>MGLSSIVHYGVDATLIAMLLAAVRHNTGKVFAYETYDFSSILHGYMNWGEYCYNWLLGYVKNSKRFRREIEADGFSNDVVLDYKRDDPPRSERSRISILPRN</sequence>
<evidence type="ECO:0008006" key="3">
    <source>
        <dbReference type="Google" id="ProtNLM"/>
    </source>
</evidence>
<accession>G0VJH7</accession>